<evidence type="ECO:0000313" key="2">
    <source>
        <dbReference type="Proteomes" id="UP001223072"/>
    </source>
</evidence>
<evidence type="ECO:0000313" key="1">
    <source>
        <dbReference type="EMBL" id="MDQ0933263.1"/>
    </source>
</evidence>
<dbReference type="EMBL" id="JAUSZS010000004">
    <property type="protein sequence ID" value="MDQ0933263.1"/>
    <property type="molecule type" value="Genomic_DNA"/>
</dbReference>
<gene>
    <name evidence="1" type="ORF">QFZ49_003203</name>
</gene>
<protein>
    <submittedName>
        <fullName evidence="1">Uncharacterized protein</fullName>
    </submittedName>
</protein>
<organism evidence="1 2">
    <name type="scientific">Streptomyces turgidiscabies</name>
    <dbReference type="NCBI Taxonomy" id="85558"/>
    <lineage>
        <taxon>Bacteria</taxon>
        <taxon>Bacillati</taxon>
        <taxon>Actinomycetota</taxon>
        <taxon>Actinomycetes</taxon>
        <taxon>Kitasatosporales</taxon>
        <taxon>Streptomycetaceae</taxon>
        <taxon>Streptomyces</taxon>
    </lineage>
</organism>
<comment type="caution">
    <text evidence="1">The sequence shown here is derived from an EMBL/GenBank/DDBJ whole genome shotgun (WGS) entry which is preliminary data.</text>
</comment>
<dbReference type="Proteomes" id="UP001223072">
    <property type="component" value="Unassembled WGS sequence"/>
</dbReference>
<proteinExistence type="predicted"/>
<keyword evidence="2" id="KW-1185">Reference proteome</keyword>
<name>A0ABU0RMN9_9ACTN</name>
<reference evidence="1 2" key="1">
    <citation type="submission" date="2023-07" db="EMBL/GenBank/DDBJ databases">
        <title>Comparative genomics of wheat-associated soil bacteria to identify genetic determinants of phenazine resistance.</title>
        <authorList>
            <person name="Mouncey N."/>
        </authorList>
    </citation>
    <scope>NUCLEOTIDE SEQUENCE [LARGE SCALE GENOMIC DNA]</scope>
    <source>
        <strain evidence="1 2">W2I16</strain>
    </source>
</reference>
<sequence>MREGGPVGTGLGQFGGQARGGRGECLGPLPYSRLRRLALFLLRLEVLRLDDAVIGTGGEFLRLDVTCRRVGVLGLLDCRGGRVRRLLGQLRGRRGASPGILRLLGLRGGLTTRFGRLGGQLTHGGLFLVAGACHELADGQELMDVVGGAP</sequence>
<accession>A0ABU0RMN9</accession>
<dbReference type="RefSeq" id="WP_307627100.1">
    <property type="nucleotide sequence ID" value="NZ_JAUSZS010000004.1"/>
</dbReference>